<dbReference type="InterPro" id="IPR004211">
    <property type="entry name" value="Endonuclease_7"/>
</dbReference>
<evidence type="ECO:0008006" key="3">
    <source>
        <dbReference type="Google" id="ProtNLM"/>
    </source>
</evidence>
<protein>
    <recommendedName>
        <fullName evidence="3">Recombination endonuclease VII</fullName>
    </recommendedName>
</protein>
<name>A0A7W5AN61_9ACTN</name>
<dbReference type="InterPro" id="IPR038563">
    <property type="entry name" value="Endonuclease_7_sf"/>
</dbReference>
<dbReference type="InterPro" id="IPR044925">
    <property type="entry name" value="His-Me_finger_sf"/>
</dbReference>
<accession>A0A7W5AN61</accession>
<dbReference type="Proteomes" id="UP000590749">
    <property type="component" value="Unassembled WGS sequence"/>
</dbReference>
<dbReference type="SUPFAM" id="SSF54060">
    <property type="entry name" value="His-Me finger endonucleases"/>
    <property type="match status" value="1"/>
</dbReference>
<dbReference type="AlphaFoldDB" id="A0A7W5AN61"/>
<sequence>MDARAPQAKTCCIESCDKPSFTRGWCSMHYSRWQRHGDPLAQLRSSPTPPDAVEKRCSRCTQTKPVDQFDRRKGAKNRPGSLKGYCRECDKEYYREYVSSAGGRERARVARSGWSKRNHEYFLKYRYDITLADYEALMAAQGGRCAICGTDQPGGNFTKWAVDHCHNSSKVRGLLCGSCNLGIGQLGDDPARLRAAADYIERHR</sequence>
<dbReference type="RefSeq" id="WP_183225376.1">
    <property type="nucleotide sequence ID" value="NZ_BMPW01000021.1"/>
</dbReference>
<organism evidence="1 2">
    <name type="scientific">Actinoplanes campanulatus</name>
    <dbReference type="NCBI Taxonomy" id="113559"/>
    <lineage>
        <taxon>Bacteria</taxon>
        <taxon>Bacillati</taxon>
        <taxon>Actinomycetota</taxon>
        <taxon>Actinomycetes</taxon>
        <taxon>Micromonosporales</taxon>
        <taxon>Micromonosporaceae</taxon>
        <taxon>Actinoplanes</taxon>
    </lineage>
</organism>
<dbReference type="Pfam" id="PF02945">
    <property type="entry name" value="Endonuclease_7"/>
    <property type="match status" value="1"/>
</dbReference>
<evidence type="ECO:0000313" key="2">
    <source>
        <dbReference type="Proteomes" id="UP000590749"/>
    </source>
</evidence>
<evidence type="ECO:0000313" key="1">
    <source>
        <dbReference type="EMBL" id="MBB3099313.1"/>
    </source>
</evidence>
<proteinExistence type="predicted"/>
<comment type="caution">
    <text evidence="1">The sequence shown here is derived from an EMBL/GenBank/DDBJ whole genome shotgun (WGS) entry which is preliminary data.</text>
</comment>
<reference evidence="1 2" key="1">
    <citation type="submission" date="2020-08" db="EMBL/GenBank/DDBJ databases">
        <title>Genomic Encyclopedia of Type Strains, Phase III (KMG-III): the genomes of soil and plant-associated and newly described type strains.</title>
        <authorList>
            <person name="Whitman W."/>
        </authorList>
    </citation>
    <scope>NUCLEOTIDE SEQUENCE [LARGE SCALE GENOMIC DNA]</scope>
    <source>
        <strain evidence="1 2">CECT 3287</strain>
    </source>
</reference>
<gene>
    <name evidence="1" type="ORF">FHR83_007019</name>
</gene>
<dbReference type="Gene3D" id="3.40.1800.10">
    <property type="entry name" value="His-Me finger endonucleases"/>
    <property type="match status" value="1"/>
</dbReference>
<dbReference type="EMBL" id="JACHXF010000018">
    <property type="protein sequence ID" value="MBB3099313.1"/>
    <property type="molecule type" value="Genomic_DNA"/>
</dbReference>
<keyword evidence="2" id="KW-1185">Reference proteome</keyword>